<evidence type="ECO:0000313" key="3">
    <source>
        <dbReference type="Proteomes" id="UP000292274"/>
    </source>
</evidence>
<keyword evidence="3" id="KW-1185">Reference proteome</keyword>
<comment type="caution">
    <text evidence="2">The sequence shown here is derived from an EMBL/GenBank/DDBJ whole genome shotgun (WGS) entry which is preliminary data.</text>
</comment>
<dbReference type="OrthoDB" id="3393888at2"/>
<name>A0A4R0G8K5_9ACTN</name>
<gene>
    <name evidence="2" type="ORF">E0H26_25360</name>
</gene>
<evidence type="ECO:0000313" key="2">
    <source>
        <dbReference type="EMBL" id="TCB91618.1"/>
    </source>
</evidence>
<feature type="region of interest" description="Disordered" evidence="1">
    <location>
        <begin position="53"/>
        <end position="72"/>
    </location>
</feature>
<organism evidence="2 3">
    <name type="scientific">Micromonospora zingiberis</name>
    <dbReference type="NCBI Taxonomy" id="2053011"/>
    <lineage>
        <taxon>Bacteria</taxon>
        <taxon>Bacillati</taxon>
        <taxon>Actinomycetota</taxon>
        <taxon>Actinomycetes</taxon>
        <taxon>Micromonosporales</taxon>
        <taxon>Micromonosporaceae</taxon>
        <taxon>Micromonospora</taxon>
    </lineage>
</organism>
<proteinExistence type="predicted"/>
<protein>
    <submittedName>
        <fullName evidence="2">Uncharacterized protein</fullName>
    </submittedName>
</protein>
<dbReference type="AlphaFoldDB" id="A0A4R0G8K5"/>
<sequence length="72" mass="7560">MAVQLVRFVGDPQPADFLRLELGDAEGRQSYHIRLDQGQALVDAVTTILSQAHAGTSTSAAEQAGSGREPGP</sequence>
<accession>A0A4R0G8K5</accession>
<evidence type="ECO:0000256" key="1">
    <source>
        <dbReference type="SAM" id="MobiDB-lite"/>
    </source>
</evidence>
<dbReference type="RefSeq" id="WP_131307987.1">
    <property type="nucleotide sequence ID" value="NZ_SJJR01000024.1"/>
</dbReference>
<dbReference type="EMBL" id="SJJR01000024">
    <property type="protein sequence ID" value="TCB91618.1"/>
    <property type="molecule type" value="Genomic_DNA"/>
</dbReference>
<reference evidence="2 3" key="1">
    <citation type="submission" date="2019-02" db="EMBL/GenBank/DDBJ databases">
        <title>Jishengella sp. nov., isolated from a root of Zingiber montanum.</title>
        <authorList>
            <person name="Kuncharoen N."/>
            <person name="Kudo T."/>
            <person name="Masahiro Y."/>
            <person name="Ohkuma M."/>
            <person name="Tanasupawat S."/>
        </authorList>
    </citation>
    <scope>NUCLEOTIDE SEQUENCE [LARGE SCALE GENOMIC DNA]</scope>
    <source>
        <strain evidence="2 3">PLAI 1-1</strain>
    </source>
</reference>
<dbReference type="Proteomes" id="UP000292274">
    <property type="component" value="Unassembled WGS sequence"/>
</dbReference>